<dbReference type="PANTHER" id="PTHR33392:SF6">
    <property type="entry name" value="POLYISOPRENYL-TEICHOIC ACID--PEPTIDOGLYCAN TEICHOIC ACID TRANSFERASE TAGU"/>
    <property type="match status" value="1"/>
</dbReference>
<gene>
    <name evidence="4" type="ORF">GCM10010449_30670</name>
</gene>
<feature type="region of interest" description="Disordered" evidence="2">
    <location>
        <begin position="94"/>
        <end position="114"/>
    </location>
</feature>
<organism evidence="4 5">
    <name type="scientific">Streptomyces rectiviolaceus</name>
    <dbReference type="NCBI Taxonomy" id="332591"/>
    <lineage>
        <taxon>Bacteria</taxon>
        <taxon>Bacillati</taxon>
        <taxon>Actinomycetota</taxon>
        <taxon>Actinomycetes</taxon>
        <taxon>Kitasatosporales</taxon>
        <taxon>Streptomycetaceae</taxon>
        <taxon>Streptomyces</taxon>
    </lineage>
</organism>
<proteinExistence type="inferred from homology"/>
<keyword evidence="5" id="KW-1185">Reference proteome</keyword>
<dbReference type="InterPro" id="IPR050922">
    <property type="entry name" value="LytR/CpsA/Psr_CW_biosynth"/>
</dbReference>
<evidence type="ECO:0000256" key="1">
    <source>
        <dbReference type="ARBA" id="ARBA00006068"/>
    </source>
</evidence>
<feature type="region of interest" description="Disordered" evidence="2">
    <location>
        <begin position="296"/>
        <end position="330"/>
    </location>
</feature>
<comment type="similarity">
    <text evidence="1">Belongs to the LytR/CpsA/Psr (LCP) family.</text>
</comment>
<dbReference type="PANTHER" id="PTHR33392">
    <property type="entry name" value="POLYISOPRENYL-TEICHOIC ACID--PEPTIDOGLYCAN TEICHOIC ACID TRANSFERASE TAGU"/>
    <property type="match status" value="1"/>
</dbReference>
<comment type="caution">
    <text evidence="4">The sequence shown here is derived from an EMBL/GenBank/DDBJ whole genome shotgun (WGS) entry which is preliminary data.</text>
</comment>
<dbReference type="Proteomes" id="UP001501637">
    <property type="component" value="Unassembled WGS sequence"/>
</dbReference>
<accession>A0ABP6ME56</accession>
<name>A0ABP6ME56_9ACTN</name>
<reference evidence="5" key="1">
    <citation type="journal article" date="2019" name="Int. J. Syst. Evol. Microbiol.">
        <title>The Global Catalogue of Microorganisms (GCM) 10K type strain sequencing project: providing services to taxonomists for standard genome sequencing and annotation.</title>
        <authorList>
            <consortium name="The Broad Institute Genomics Platform"/>
            <consortium name="The Broad Institute Genome Sequencing Center for Infectious Disease"/>
            <person name="Wu L."/>
            <person name="Ma J."/>
        </authorList>
    </citation>
    <scope>NUCLEOTIDE SEQUENCE [LARGE SCALE GENOMIC DNA]</scope>
    <source>
        <strain evidence="5">JCM 9092</strain>
    </source>
</reference>
<dbReference type="Pfam" id="PF03816">
    <property type="entry name" value="LytR_cpsA_psr"/>
    <property type="match status" value="1"/>
</dbReference>
<dbReference type="NCBIfam" id="TIGR00350">
    <property type="entry name" value="lytR_cpsA_psr"/>
    <property type="match status" value="1"/>
</dbReference>
<feature type="domain" description="Cell envelope-related transcriptional attenuator" evidence="3">
    <location>
        <begin position="61"/>
        <end position="212"/>
    </location>
</feature>
<protein>
    <recommendedName>
        <fullName evidence="3">Cell envelope-related transcriptional attenuator domain-containing protein</fullName>
    </recommendedName>
</protein>
<sequence length="330" mass="35734">MGNATALPLPVQRVDVFGDMKNRPNEGSGTNILLMGTDGRDTITRQEKRDFRAGGVACDCTDTLMLVHVSEAQDRVSVVSLPRDSYADIPAHRDKTTGRARPARPGKINGAYAQGGPALSVRTVEGMTDVRVDRYLQLDFRRFIDSVDTVGGVRVCTPRPLKDKTTKLDLAPGSHLLNGGRSLQYVRSRHVDTSADFGRIQRQQRFLVAALRGLRTQNVLADPGRAARLGGLLAGAARVDRGFSTEQILTLATRLGSLPASSMEFTTVPVSGFSKTLNGSLQWDRAKAREVFTALKQDRPLTHPDSGARLSDPPRFGSPATVRGDTLDCG</sequence>
<dbReference type="InterPro" id="IPR004474">
    <property type="entry name" value="LytR_CpsA_psr"/>
</dbReference>
<evidence type="ECO:0000256" key="2">
    <source>
        <dbReference type="SAM" id="MobiDB-lite"/>
    </source>
</evidence>
<dbReference type="Gene3D" id="3.40.630.190">
    <property type="entry name" value="LCP protein"/>
    <property type="match status" value="1"/>
</dbReference>
<evidence type="ECO:0000313" key="4">
    <source>
        <dbReference type="EMBL" id="GAA3105502.1"/>
    </source>
</evidence>
<evidence type="ECO:0000259" key="3">
    <source>
        <dbReference type="Pfam" id="PF03816"/>
    </source>
</evidence>
<evidence type="ECO:0000313" key="5">
    <source>
        <dbReference type="Proteomes" id="UP001501637"/>
    </source>
</evidence>
<dbReference type="EMBL" id="BAAAUG010000043">
    <property type="protein sequence ID" value="GAA3105502.1"/>
    <property type="molecule type" value="Genomic_DNA"/>
</dbReference>